<gene>
    <name evidence="1" type="ORF">NUW58_g1766</name>
</gene>
<dbReference type="EMBL" id="JAPDGR010000204">
    <property type="protein sequence ID" value="KAJ2993695.1"/>
    <property type="molecule type" value="Genomic_DNA"/>
</dbReference>
<reference evidence="1" key="1">
    <citation type="submission" date="2022-10" db="EMBL/GenBank/DDBJ databases">
        <title>Genome Sequence of Xylaria curta.</title>
        <authorList>
            <person name="Buettner E."/>
        </authorList>
    </citation>
    <scope>NUCLEOTIDE SEQUENCE</scope>
    <source>
        <strain evidence="1">Babe10</strain>
    </source>
</reference>
<proteinExistence type="predicted"/>
<protein>
    <submittedName>
        <fullName evidence="1">Uncharacterized protein</fullName>
    </submittedName>
</protein>
<evidence type="ECO:0000313" key="2">
    <source>
        <dbReference type="Proteomes" id="UP001143856"/>
    </source>
</evidence>
<comment type="caution">
    <text evidence="1">The sequence shown here is derived from an EMBL/GenBank/DDBJ whole genome shotgun (WGS) entry which is preliminary data.</text>
</comment>
<accession>A0ACC1PLH1</accession>
<keyword evidence="2" id="KW-1185">Reference proteome</keyword>
<dbReference type="Proteomes" id="UP001143856">
    <property type="component" value="Unassembled WGS sequence"/>
</dbReference>
<evidence type="ECO:0000313" key="1">
    <source>
        <dbReference type="EMBL" id="KAJ2993695.1"/>
    </source>
</evidence>
<organism evidence="1 2">
    <name type="scientific">Xylaria curta</name>
    <dbReference type="NCBI Taxonomy" id="42375"/>
    <lineage>
        <taxon>Eukaryota</taxon>
        <taxon>Fungi</taxon>
        <taxon>Dikarya</taxon>
        <taxon>Ascomycota</taxon>
        <taxon>Pezizomycotina</taxon>
        <taxon>Sordariomycetes</taxon>
        <taxon>Xylariomycetidae</taxon>
        <taxon>Xylariales</taxon>
        <taxon>Xylariaceae</taxon>
        <taxon>Xylaria</taxon>
    </lineage>
</organism>
<name>A0ACC1PLH1_9PEZI</name>
<sequence length="114" mass="12765">MHEHGHFPAEHAGSGGPKNVDDTSKRSDWVTSYDPKANSKNVDDTSKRSDWVTSYESMAAIPKNGYWVPSGPSYLELDFSPIHHDNLVTLATAQRLHTENLSGFKKTVARFFNM</sequence>